<dbReference type="EMBL" id="JANAVB010002399">
    <property type="protein sequence ID" value="KAJ6850823.1"/>
    <property type="molecule type" value="Genomic_DNA"/>
</dbReference>
<feature type="chain" id="PRO_5043926536" evidence="1">
    <location>
        <begin position="19"/>
        <end position="58"/>
    </location>
</feature>
<sequence>MTHHISVMTFSLYTLSLSSLWWRTPVDHHHLRPSTTTTIIIGVQPHRSRRLEIRLAEV</sequence>
<gene>
    <name evidence="2" type="ORF">M6B38_261835</name>
</gene>
<reference evidence="2" key="1">
    <citation type="journal article" date="2023" name="GigaByte">
        <title>Genome assembly of the bearded iris, Iris pallida Lam.</title>
        <authorList>
            <person name="Bruccoleri R.E."/>
            <person name="Oakeley E.J."/>
            <person name="Faust A.M.E."/>
            <person name="Altorfer M."/>
            <person name="Dessus-Babus S."/>
            <person name="Burckhardt D."/>
            <person name="Oertli M."/>
            <person name="Naumann U."/>
            <person name="Petersen F."/>
            <person name="Wong J."/>
        </authorList>
    </citation>
    <scope>NUCLEOTIDE SEQUENCE</scope>
    <source>
        <strain evidence="2">GSM-AAB239-AS_SAM_17_03QT</strain>
    </source>
</reference>
<organism evidence="2 3">
    <name type="scientific">Iris pallida</name>
    <name type="common">Sweet iris</name>
    <dbReference type="NCBI Taxonomy" id="29817"/>
    <lineage>
        <taxon>Eukaryota</taxon>
        <taxon>Viridiplantae</taxon>
        <taxon>Streptophyta</taxon>
        <taxon>Embryophyta</taxon>
        <taxon>Tracheophyta</taxon>
        <taxon>Spermatophyta</taxon>
        <taxon>Magnoliopsida</taxon>
        <taxon>Liliopsida</taxon>
        <taxon>Asparagales</taxon>
        <taxon>Iridaceae</taxon>
        <taxon>Iridoideae</taxon>
        <taxon>Irideae</taxon>
        <taxon>Iris</taxon>
    </lineage>
</organism>
<accession>A0AAX6ID34</accession>
<protein>
    <submittedName>
        <fullName evidence="2">Uncharacterized protein</fullName>
    </submittedName>
</protein>
<name>A0AAX6ID34_IRIPA</name>
<comment type="caution">
    <text evidence="2">The sequence shown here is derived from an EMBL/GenBank/DDBJ whole genome shotgun (WGS) entry which is preliminary data.</text>
</comment>
<dbReference type="AlphaFoldDB" id="A0AAX6ID34"/>
<evidence type="ECO:0000313" key="3">
    <source>
        <dbReference type="Proteomes" id="UP001140949"/>
    </source>
</evidence>
<keyword evidence="1" id="KW-0732">Signal</keyword>
<feature type="signal peptide" evidence="1">
    <location>
        <begin position="1"/>
        <end position="18"/>
    </location>
</feature>
<proteinExistence type="predicted"/>
<dbReference type="Proteomes" id="UP001140949">
    <property type="component" value="Unassembled WGS sequence"/>
</dbReference>
<keyword evidence="3" id="KW-1185">Reference proteome</keyword>
<evidence type="ECO:0000313" key="2">
    <source>
        <dbReference type="EMBL" id="KAJ6850823.1"/>
    </source>
</evidence>
<reference evidence="2" key="2">
    <citation type="submission" date="2023-04" db="EMBL/GenBank/DDBJ databases">
        <authorList>
            <person name="Bruccoleri R.E."/>
            <person name="Oakeley E.J."/>
            <person name="Faust A.-M."/>
            <person name="Dessus-Babus S."/>
            <person name="Altorfer M."/>
            <person name="Burckhardt D."/>
            <person name="Oertli M."/>
            <person name="Naumann U."/>
            <person name="Petersen F."/>
            <person name="Wong J."/>
        </authorList>
    </citation>
    <scope>NUCLEOTIDE SEQUENCE</scope>
    <source>
        <strain evidence="2">GSM-AAB239-AS_SAM_17_03QT</strain>
        <tissue evidence="2">Leaf</tissue>
    </source>
</reference>
<evidence type="ECO:0000256" key="1">
    <source>
        <dbReference type="SAM" id="SignalP"/>
    </source>
</evidence>